<protein>
    <recommendedName>
        <fullName evidence="2">phosphoglycerate mutase (2,3-diphosphoglycerate-dependent)</fullName>
        <ecNumber evidence="2">5.4.2.11</ecNumber>
    </recommendedName>
</protein>
<dbReference type="Proteomes" id="UP000244962">
    <property type="component" value="Unassembled WGS sequence"/>
</dbReference>
<accession>A0A2U1TBT3</accession>
<name>A0A2U1TBT3_9MICO</name>
<dbReference type="InterPro" id="IPR013078">
    <property type="entry name" value="His_Pase_superF_clade-1"/>
</dbReference>
<dbReference type="InterPro" id="IPR005952">
    <property type="entry name" value="Phosphogly_mut1"/>
</dbReference>
<comment type="caution">
    <text evidence="6">The sequence shown here is derived from an EMBL/GenBank/DDBJ whole genome shotgun (WGS) entry which is preliminary data.</text>
</comment>
<dbReference type="SUPFAM" id="SSF53254">
    <property type="entry name" value="Phosphoglycerate mutase-like"/>
    <property type="match status" value="1"/>
</dbReference>
<keyword evidence="3" id="KW-0324">Glycolysis</keyword>
<keyword evidence="4" id="KW-0413">Isomerase</keyword>
<sequence>MTATQLWLVRHGESTANVIATEAQRAGLEAIAVEHRDADVPLSDAGIQQAEALGSWLAAAEGTPQAVWSSPYLRAQQTIAIAIEESGRPLPILVDERLRDRELGILDALTSHGVDVRFPDEAARRRWLGKFYYRPPGGESWTDVVLRVRSFLRDLDSSSDGGPVLIAAHDAVVMVFLYVCLGWSERELLDFASTHTVLNASVTLLSREAGDARWTLDVFSHDDHLEALGAPVTRHGGDSNVQPI</sequence>
<dbReference type="Gene3D" id="3.40.50.1240">
    <property type="entry name" value="Phosphoglycerate mutase-like"/>
    <property type="match status" value="1"/>
</dbReference>
<evidence type="ECO:0000256" key="1">
    <source>
        <dbReference type="ARBA" id="ARBA00006717"/>
    </source>
</evidence>
<keyword evidence="7" id="KW-1185">Reference proteome</keyword>
<evidence type="ECO:0000313" key="6">
    <source>
        <dbReference type="EMBL" id="PWC06355.1"/>
    </source>
</evidence>
<feature type="binding site" evidence="5">
    <location>
        <begin position="10"/>
        <end position="17"/>
    </location>
    <ligand>
        <name>substrate</name>
    </ligand>
</feature>
<evidence type="ECO:0000256" key="4">
    <source>
        <dbReference type="ARBA" id="ARBA00023235"/>
    </source>
</evidence>
<dbReference type="AlphaFoldDB" id="A0A2U1TBT3"/>
<dbReference type="SMART" id="SM00855">
    <property type="entry name" value="PGAM"/>
    <property type="match status" value="1"/>
</dbReference>
<dbReference type="GO" id="GO:0006096">
    <property type="term" value="P:glycolytic process"/>
    <property type="evidence" value="ECO:0007669"/>
    <property type="project" value="UniProtKB-KW"/>
</dbReference>
<dbReference type="EMBL" id="QEFB01000013">
    <property type="protein sequence ID" value="PWC06355.1"/>
    <property type="molecule type" value="Genomic_DNA"/>
</dbReference>
<dbReference type="Pfam" id="PF00300">
    <property type="entry name" value="His_Phos_1"/>
    <property type="match status" value="1"/>
</dbReference>
<feature type="binding site" evidence="5">
    <location>
        <position position="74"/>
    </location>
    <ligand>
        <name>substrate</name>
    </ligand>
</feature>
<proteinExistence type="inferred from homology"/>
<evidence type="ECO:0000256" key="2">
    <source>
        <dbReference type="ARBA" id="ARBA00012028"/>
    </source>
</evidence>
<evidence type="ECO:0000256" key="5">
    <source>
        <dbReference type="PIRSR" id="PIRSR613078-2"/>
    </source>
</evidence>
<dbReference type="EC" id="5.4.2.11" evidence="2"/>
<evidence type="ECO:0000313" key="7">
    <source>
        <dbReference type="Proteomes" id="UP000244962"/>
    </source>
</evidence>
<evidence type="ECO:0000256" key="3">
    <source>
        <dbReference type="ARBA" id="ARBA00023152"/>
    </source>
</evidence>
<reference evidence="7" key="1">
    <citation type="submission" date="2018-04" db="EMBL/GenBank/DDBJ databases">
        <authorList>
            <person name="Liu S."/>
            <person name="Wang Z."/>
            <person name="Li J."/>
        </authorList>
    </citation>
    <scope>NUCLEOTIDE SEQUENCE [LARGE SCALE GENOMIC DNA]</scope>
    <source>
        <strain evidence="7">622</strain>
    </source>
</reference>
<gene>
    <name evidence="6" type="ORF">DF223_12175</name>
</gene>
<dbReference type="RefSeq" id="WP_108963353.1">
    <property type="nucleotide sequence ID" value="NZ_QEFB01000013.1"/>
</dbReference>
<dbReference type="InterPro" id="IPR029033">
    <property type="entry name" value="His_PPase_superfam"/>
</dbReference>
<dbReference type="InterPro" id="IPR001345">
    <property type="entry name" value="PG/BPGM_mutase_AS"/>
</dbReference>
<dbReference type="PANTHER" id="PTHR11931">
    <property type="entry name" value="PHOSPHOGLYCERATE MUTASE"/>
    <property type="match status" value="1"/>
</dbReference>
<organism evidence="6 7">
    <name type="scientific">Mycetocola zhujimingii</name>
    <dbReference type="NCBI Taxonomy" id="2079792"/>
    <lineage>
        <taxon>Bacteria</taxon>
        <taxon>Bacillati</taxon>
        <taxon>Actinomycetota</taxon>
        <taxon>Actinomycetes</taxon>
        <taxon>Micrococcales</taxon>
        <taxon>Microbacteriaceae</taxon>
        <taxon>Mycetocola</taxon>
    </lineage>
</organism>
<dbReference type="CDD" id="cd07067">
    <property type="entry name" value="HP_PGM_like"/>
    <property type="match status" value="1"/>
</dbReference>
<comment type="similarity">
    <text evidence="1">Belongs to the phosphoglycerate mutase family. BPG-dependent PGAM subfamily.</text>
</comment>
<dbReference type="PROSITE" id="PS00175">
    <property type="entry name" value="PG_MUTASE"/>
    <property type="match status" value="1"/>
</dbReference>
<dbReference type="GO" id="GO:0004619">
    <property type="term" value="F:phosphoglycerate mutase activity"/>
    <property type="evidence" value="ECO:0007669"/>
    <property type="project" value="UniProtKB-EC"/>
</dbReference>